<reference evidence="2" key="1">
    <citation type="submission" date="2022-10" db="EMBL/GenBank/DDBJ databases">
        <authorList>
            <person name="Turner M.S."/>
            <person name="Huang W."/>
        </authorList>
    </citation>
    <scope>NUCLEOTIDE SEQUENCE</scope>
    <source>
        <strain evidence="2">3</strain>
    </source>
</reference>
<evidence type="ECO:0000313" key="3">
    <source>
        <dbReference type="Proteomes" id="UP001152614"/>
    </source>
</evidence>
<name>A0A9X4S7P9_9LACT</name>
<dbReference type="RefSeq" id="WP_201179634.1">
    <property type="nucleotide sequence ID" value="NZ_JADBCE010000016.1"/>
</dbReference>
<dbReference type="AlphaFoldDB" id="A0A9X4S7P9"/>
<keyword evidence="1" id="KW-0472">Membrane</keyword>
<gene>
    <name evidence="2" type="ORF">OGZ51_11505</name>
</gene>
<comment type="caution">
    <text evidence="2">The sequence shown here is derived from an EMBL/GenBank/DDBJ whole genome shotgun (WGS) entry which is preliminary data.</text>
</comment>
<accession>A0A9X4S7P9</accession>
<keyword evidence="1" id="KW-1133">Transmembrane helix</keyword>
<reference evidence="2" key="2">
    <citation type="journal article" date="2023" name="Food Microbiol.">
        <title>Evaluation of the fermentation potential of lactic acid bacteria isolated from herbs, fruits and vegetables as starter cultures in nut-based milk alternatives.</title>
        <authorList>
            <person name="Huang W."/>
            <person name="Dong A."/>
            <person name="Pham H.T."/>
            <person name="Zhou C."/>
            <person name="Huo Z."/>
            <person name="Watjen A.P."/>
            <person name="Prakash S."/>
            <person name="Bang-Berthelsen C.H."/>
            <person name="Turner M.S."/>
        </authorList>
    </citation>
    <scope>NUCLEOTIDE SEQUENCE</scope>
    <source>
        <strain evidence="2">3</strain>
    </source>
</reference>
<proteinExistence type="predicted"/>
<keyword evidence="1" id="KW-0812">Transmembrane</keyword>
<evidence type="ECO:0000313" key="2">
    <source>
        <dbReference type="EMBL" id="MDG4984771.1"/>
    </source>
</evidence>
<protein>
    <submittedName>
        <fullName evidence="2">Uncharacterized protein</fullName>
    </submittedName>
</protein>
<feature type="transmembrane region" description="Helical" evidence="1">
    <location>
        <begin position="7"/>
        <end position="26"/>
    </location>
</feature>
<sequence length="162" mass="18373">MNKKLKIGLVIGMILLVLLAGLIFWINSLPKAKTVEPTTTHYIQKQDSSEQKVEVDASVKKTADQYISTFFTFDGARINKLPNSMTTSDDYRKYFDKYGKGEAIAYKLINASQNSTQQNLLTYDVWGLYKGQKKHFSIIVTLEHSSEEKQIQLVGTTVVQDE</sequence>
<evidence type="ECO:0000256" key="1">
    <source>
        <dbReference type="SAM" id="Phobius"/>
    </source>
</evidence>
<dbReference type="EMBL" id="JAOWLY010000013">
    <property type="protein sequence ID" value="MDG4984771.1"/>
    <property type="molecule type" value="Genomic_DNA"/>
</dbReference>
<organism evidence="2 3">
    <name type="scientific">Lactococcus lactis</name>
    <dbReference type="NCBI Taxonomy" id="1358"/>
    <lineage>
        <taxon>Bacteria</taxon>
        <taxon>Bacillati</taxon>
        <taxon>Bacillota</taxon>
        <taxon>Bacilli</taxon>
        <taxon>Lactobacillales</taxon>
        <taxon>Streptococcaceae</taxon>
        <taxon>Lactococcus</taxon>
    </lineage>
</organism>
<dbReference type="Proteomes" id="UP001152614">
    <property type="component" value="Unassembled WGS sequence"/>
</dbReference>